<evidence type="ECO:0000256" key="8">
    <source>
        <dbReference type="ARBA" id="ARBA00023170"/>
    </source>
</evidence>
<reference evidence="14 15" key="1">
    <citation type="journal article" date="2021" name="Elife">
        <title>Chloroplast acquisition without the gene transfer in kleptoplastic sea slugs, Plakobranchus ocellatus.</title>
        <authorList>
            <person name="Maeda T."/>
            <person name="Takahashi S."/>
            <person name="Yoshida T."/>
            <person name="Shimamura S."/>
            <person name="Takaki Y."/>
            <person name="Nagai Y."/>
            <person name="Toyoda A."/>
            <person name="Suzuki Y."/>
            <person name="Arimoto A."/>
            <person name="Ishii H."/>
            <person name="Satoh N."/>
            <person name="Nishiyama T."/>
            <person name="Hasebe M."/>
            <person name="Maruyama T."/>
            <person name="Minagawa J."/>
            <person name="Obokata J."/>
            <person name="Shigenobu S."/>
        </authorList>
    </citation>
    <scope>NUCLEOTIDE SEQUENCE [LARGE SCALE GENOMIC DNA]</scope>
</reference>
<evidence type="ECO:0000256" key="9">
    <source>
        <dbReference type="ARBA" id="ARBA00023180"/>
    </source>
</evidence>
<dbReference type="InterPro" id="IPR003598">
    <property type="entry name" value="Ig_sub2"/>
</dbReference>
<name>A0AAV4BSG1_9GAST</name>
<dbReference type="PANTHER" id="PTHR10075">
    <property type="entry name" value="BASIGIN RELATED"/>
    <property type="match status" value="1"/>
</dbReference>
<dbReference type="InterPro" id="IPR007110">
    <property type="entry name" value="Ig-like_dom"/>
</dbReference>
<dbReference type="GO" id="GO:0016020">
    <property type="term" value="C:membrane"/>
    <property type="evidence" value="ECO:0007669"/>
    <property type="project" value="UniProtKB-SubCell"/>
</dbReference>
<dbReference type="Pfam" id="PF07679">
    <property type="entry name" value="I-set"/>
    <property type="match status" value="1"/>
</dbReference>
<feature type="region of interest" description="Disordered" evidence="11">
    <location>
        <begin position="36"/>
        <end position="57"/>
    </location>
</feature>
<keyword evidence="10" id="KW-0393">Immunoglobulin domain</keyword>
<dbReference type="InterPro" id="IPR003599">
    <property type="entry name" value="Ig_sub"/>
</dbReference>
<keyword evidence="8" id="KW-0675">Receptor</keyword>
<dbReference type="InterPro" id="IPR013783">
    <property type="entry name" value="Ig-like_fold"/>
</dbReference>
<evidence type="ECO:0000256" key="2">
    <source>
        <dbReference type="ARBA" id="ARBA00022692"/>
    </source>
</evidence>
<keyword evidence="5" id="KW-1133">Transmembrane helix</keyword>
<dbReference type="FunFam" id="2.60.40.10:FF:000016">
    <property type="entry name" value="Fibroblast growth factor receptor"/>
    <property type="match status" value="1"/>
</dbReference>
<evidence type="ECO:0000256" key="1">
    <source>
        <dbReference type="ARBA" id="ARBA00004167"/>
    </source>
</evidence>
<protein>
    <recommendedName>
        <fullName evidence="13">Ig-like domain-containing protein</fullName>
    </recommendedName>
</protein>
<dbReference type="SMART" id="SM00408">
    <property type="entry name" value="IGc2"/>
    <property type="match status" value="2"/>
</dbReference>
<evidence type="ECO:0000256" key="7">
    <source>
        <dbReference type="ARBA" id="ARBA00023157"/>
    </source>
</evidence>
<evidence type="ECO:0000313" key="15">
    <source>
        <dbReference type="Proteomes" id="UP000735302"/>
    </source>
</evidence>
<keyword evidence="15" id="KW-1185">Reference proteome</keyword>
<dbReference type="InterPro" id="IPR013098">
    <property type="entry name" value="Ig_I-set"/>
</dbReference>
<evidence type="ECO:0000256" key="11">
    <source>
        <dbReference type="SAM" id="MobiDB-lite"/>
    </source>
</evidence>
<feature type="compositionally biased region" description="Basic and acidic residues" evidence="11">
    <location>
        <begin position="323"/>
        <end position="332"/>
    </location>
</feature>
<keyword evidence="9" id="KW-0325">Glycoprotein</keyword>
<dbReference type="Proteomes" id="UP000735302">
    <property type="component" value="Unassembled WGS sequence"/>
</dbReference>
<dbReference type="InterPro" id="IPR036179">
    <property type="entry name" value="Ig-like_dom_sf"/>
</dbReference>
<keyword evidence="7" id="KW-1015">Disulfide bond</keyword>
<comment type="caution">
    <text evidence="14">The sequence shown here is derived from an EMBL/GenBank/DDBJ whole genome shotgun (WGS) entry which is preliminary data.</text>
</comment>
<keyword evidence="4" id="KW-0677">Repeat</keyword>
<evidence type="ECO:0000256" key="6">
    <source>
        <dbReference type="ARBA" id="ARBA00023136"/>
    </source>
</evidence>
<feature type="domain" description="Ig-like" evidence="13">
    <location>
        <begin position="155"/>
        <end position="245"/>
    </location>
</feature>
<dbReference type="PANTHER" id="PTHR10075:SF14">
    <property type="entry name" value="CELL ADHESION MOLECULE DSCAM2-RELATED"/>
    <property type="match status" value="1"/>
</dbReference>
<keyword evidence="6" id="KW-0472">Membrane</keyword>
<feature type="compositionally biased region" description="Basic residues" evidence="11">
    <location>
        <begin position="44"/>
        <end position="53"/>
    </location>
</feature>
<dbReference type="SUPFAM" id="SSF48726">
    <property type="entry name" value="Immunoglobulin"/>
    <property type="match status" value="2"/>
</dbReference>
<evidence type="ECO:0000256" key="12">
    <source>
        <dbReference type="SAM" id="SignalP"/>
    </source>
</evidence>
<dbReference type="SMART" id="SM00409">
    <property type="entry name" value="IG"/>
    <property type="match status" value="2"/>
</dbReference>
<sequence>MRFGRYPAQTLVVVVLLLALVCVCLSEAEPRRCRKKDRQGKGRCAVKKKNKGKDKKEVAPFWRKGPPKDSTVIAREGRSVKLDCAVKGFPKPSFSWNRNERPLSTKKSKKYKQRRGKLFVRSIELRDQASYTCFATNKVGSLNYTFHVAVLENMPLKDIDVVKKPENQTAHVGDTVIFMCKSQDWPRPPVHWIRTTTRQRIIPMVTTGNSSDVLVVHNVTKDHAGVFTCFIGSDSNVKRLDATLTVIDQGESLPFEPKCSLHVRREIMTDYSSGCHTVQPVDIHYCMGSCGRSYYIPQIVSSPTSDNLNQTYNLNPSEEDESSDAKVSRRRR</sequence>
<evidence type="ECO:0000313" key="14">
    <source>
        <dbReference type="EMBL" id="GFO22113.1"/>
    </source>
</evidence>
<feature type="domain" description="Ig-like" evidence="13">
    <location>
        <begin position="67"/>
        <end position="149"/>
    </location>
</feature>
<dbReference type="Pfam" id="PF13927">
    <property type="entry name" value="Ig_3"/>
    <property type="match status" value="1"/>
</dbReference>
<evidence type="ECO:0000256" key="4">
    <source>
        <dbReference type="ARBA" id="ARBA00022737"/>
    </source>
</evidence>
<feature type="compositionally biased region" description="Polar residues" evidence="11">
    <location>
        <begin position="306"/>
        <end position="316"/>
    </location>
</feature>
<evidence type="ECO:0000259" key="13">
    <source>
        <dbReference type="PROSITE" id="PS50835"/>
    </source>
</evidence>
<comment type="subcellular location">
    <subcellularLocation>
        <location evidence="1">Membrane</location>
        <topology evidence="1">Single-pass membrane protein</topology>
    </subcellularLocation>
</comment>
<evidence type="ECO:0000256" key="5">
    <source>
        <dbReference type="ARBA" id="ARBA00022989"/>
    </source>
</evidence>
<feature type="region of interest" description="Disordered" evidence="11">
    <location>
        <begin position="306"/>
        <end position="332"/>
    </location>
</feature>
<feature type="signal peptide" evidence="12">
    <location>
        <begin position="1"/>
        <end position="28"/>
    </location>
</feature>
<dbReference type="AlphaFoldDB" id="A0AAV4BSG1"/>
<proteinExistence type="predicted"/>
<dbReference type="Gene3D" id="2.60.40.10">
    <property type="entry name" value="Immunoglobulins"/>
    <property type="match status" value="2"/>
</dbReference>
<gene>
    <name evidence="14" type="ORF">PoB_004861800</name>
</gene>
<evidence type="ECO:0000256" key="10">
    <source>
        <dbReference type="ARBA" id="ARBA00023319"/>
    </source>
</evidence>
<accession>A0AAV4BSG1</accession>
<dbReference type="PROSITE" id="PS50835">
    <property type="entry name" value="IG_LIKE"/>
    <property type="match status" value="2"/>
</dbReference>
<feature type="chain" id="PRO_5043427764" description="Ig-like domain-containing protein" evidence="12">
    <location>
        <begin position="29"/>
        <end position="332"/>
    </location>
</feature>
<organism evidence="14 15">
    <name type="scientific">Plakobranchus ocellatus</name>
    <dbReference type="NCBI Taxonomy" id="259542"/>
    <lineage>
        <taxon>Eukaryota</taxon>
        <taxon>Metazoa</taxon>
        <taxon>Spiralia</taxon>
        <taxon>Lophotrochozoa</taxon>
        <taxon>Mollusca</taxon>
        <taxon>Gastropoda</taxon>
        <taxon>Heterobranchia</taxon>
        <taxon>Euthyneura</taxon>
        <taxon>Panpulmonata</taxon>
        <taxon>Sacoglossa</taxon>
        <taxon>Placobranchoidea</taxon>
        <taxon>Plakobranchidae</taxon>
        <taxon>Plakobranchus</taxon>
    </lineage>
</organism>
<keyword evidence="3 12" id="KW-0732">Signal</keyword>
<dbReference type="EMBL" id="BLXT01005315">
    <property type="protein sequence ID" value="GFO22113.1"/>
    <property type="molecule type" value="Genomic_DNA"/>
</dbReference>
<evidence type="ECO:0000256" key="3">
    <source>
        <dbReference type="ARBA" id="ARBA00022729"/>
    </source>
</evidence>
<keyword evidence="2" id="KW-0812">Transmembrane</keyword>